<keyword evidence="1" id="KW-0472">Membrane</keyword>
<evidence type="ECO:0000313" key="3">
    <source>
        <dbReference type="Proteomes" id="UP001332931"/>
    </source>
</evidence>
<evidence type="ECO:0008006" key="4">
    <source>
        <dbReference type="Google" id="ProtNLM"/>
    </source>
</evidence>
<accession>A0ABU7RAT0</accession>
<dbReference type="RefSeq" id="WP_330958462.1">
    <property type="nucleotide sequence ID" value="NZ_JAZGJQ010000007.1"/>
</dbReference>
<keyword evidence="1" id="KW-1133">Transmembrane helix</keyword>
<dbReference type="Proteomes" id="UP001332931">
    <property type="component" value="Unassembled WGS sequence"/>
</dbReference>
<evidence type="ECO:0000313" key="2">
    <source>
        <dbReference type="EMBL" id="MEE6147693.1"/>
    </source>
</evidence>
<comment type="caution">
    <text evidence="2">The sequence shown here is derived from an EMBL/GenBank/DDBJ whole genome shotgun (WGS) entry which is preliminary data.</text>
</comment>
<protein>
    <recommendedName>
        <fullName evidence="4">Pilus assembly protein</fullName>
    </recommendedName>
</protein>
<keyword evidence="3" id="KW-1185">Reference proteome</keyword>
<feature type="transmembrane region" description="Helical" evidence="1">
    <location>
        <begin position="26"/>
        <end position="49"/>
    </location>
</feature>
<sequence>MGARGRARAEGCGEASGEAGQMAVELAALIPVVVVVALVVYNLASFLVACAEFDRASQNAVVLLGVSPSGEQTESGAAAQVREAVAEAVGRQGRCEVDVSCEGVSPDATDGEFVISPLLTRFICRLSFRPWPGSFVLAGVPFDSPVVLRHERSLVVDRFRPGVVM</sequence>
<gene>
    <name evidence="2" type="ORF">VXJ25_06835</name>
</gene>
<name>A0ABU7RAT0_9ACTN</name>
<dbReference type="EMBL" id="JAZGJQ010000007">
    <property type="protein sequence ID" value="MEE6147693.1"/>
    <property type="molecule type" value="Genomic_DNA"/>
</dbReference>
<proteinExistence type="predicted"/>
<organism evidence="2 3">
    <name type="scientific">Olsenella absiana</name>
    <dbReference type="NCBI Taxonomy" id="3115222"/>
    <lineage>
        <taxon>Bacteria</taxon>
        <taxon>Bacillati</taxon>
        <taxon>Actinomycetota</taxon>
        <taxon>Coriobacteriia</taxon>
        <taxon>Coriobacteriales</taxon>
        <taxon>Atopobiaceae</taxon>
        <taxon>Olsenella</taxon>
    </lineage>
</organism>
<keyword evidence="1" id="KW-0812">Transmembrane</keyword>
<evidence type="ECO:0000256" key="1">
    <source>
        <dbReference type="SAM" id="Phobius"/>
    </source>
</evidence>
<reference evidence="2 3" key="1">
    <citation type="submission" date="2024-01" db="EMBL/GenBank/DDBJ databases">
        <title>Description of Olsenella sp. nov., isolated from pig feces.</title>
        <authorList>
            <person name="Chang Y.-H."/>
        </authorList>
    </citation>
    <scope>NUCLEOTIDE SEQUENCE [LARGE SCALE GENOMIC DNA]</scope>
    <source>
        <strain evidence="2 3">YH-ols2223</strain>
    </source>
</reference>